<dbReference type="CDD" id="cd00093">
    <property type="entry name" value="HTH_XRE"/>
    <property type="match status" value="1"/>
</dbReference>
<organism evidence="2 3">
    <name type="scientific">Hallella bergensis DSM 17361</name>
    <dbReference type="NCBI Taxonomy" id="585502"/>
    <lineage>
        <taxon>Bacteria</taxon>
        <taxon>Pseudomonadati</taxon>
        <taxon>Bacteroidota</taxon>
        <taxon>Bacteroidia</taxon>
        <taxon>Bacteroidales</taxon>
        <taxon>Prevotellaceae</taxon>
        <taxon>Hallella</taxon>
    </lineage>
</organism>
<dbReference type="PROSITE" id="PS50943">
    <property type="entry name" value="HTH_CROC1"/>
    <property type="match status" value="1"/>
</dbReference>
<evidence type="ECO:0000313" key="2">
    <source>
        <dbReference type="EMBL" id="EFA42991.1"/>
    </source>
</evidence>
<gene>
    <name evidence="2" type="ORF">HMPREF0645_2627</name>
</gene>
<dbReference type="EMBL" id="ACKS01000107">
    <property type="protein sequence ID" value="EFA42991.1"/>
    <property type="molecule type" value="Genomic_DNA"/>
</dbReference>
<dbReference type="Pfam" id="PF01381">
    <property type="entry name" value="HTH_3"/>
    <property type="match status" value="1"/>
</dbReference>
<dbReference type="InterPro" id="IPR001387">
    <property type="entry name" value="Cro/C1-type_HTH"/>
</dbReference>
<keyword evidence="3" id="KW-1185">Reference proteome</keyword>
<dbReference type="SMART" id="SM00530">
    <property type="entry name" value="HTH_XRE"/>
    <property type="match status" value="1"/>
</dbReference>
<dbReference type="Proteomes" id="UP000003160">
    <property type="component" value="Unassembled WGS sequence"/>
</dbReference>
<dbReference type="AlphaFoldDB" id="D1Q092"/>
<name>D1Q092_9BACT</name>
<accession>D1Q092</accession>
<evidence type="ECO:0000313" key="3">
    <source>
        <dbReference type="Proteomes" id="UP000003160"/>
    </source>
</evidence>
<dbReference type="RefSeq" id="WP_007175022.1">
    <property type="nucleotide sequence ID" value="NZ_GG704783.1"/>
</dbReference>
<dbReference type="Gene3D" id="1.10.260.40">
    <property type="entry name" value="lambda repressor-like DNA-binding domains"/>
    <property type="match status" value="1"/>
</dbReference>
<protein>
    <submittedName>
        <fullName evidence="2">DNA-binding helix-turn-helix protein</fullName>
    </submittedName>
</protein>
<keyword evidence="2" id="KW-0238">DNA-binding</keyword>
<sequence>MKHRLKEILPKIGMTQKELASKIGMTEVGMSKLINGTTTKSSLEKISQAIGVDYSEIAIEEKILKAKYGSDKTPLRLGSLELPCYVLEDGTRVFSGRGMQKAIGATSSSGTWLSRFVSRDPIKNLLREIKTGDGDTFQRMNSPIIFKRNDAGGSQSDTYGYEATLLIDLCDVIIKAGESGYDIPENYIRNANIIIRAVAKTGIIALVDEATGYDKEKTRAKDELQKFFNSFLQEEAAKWVKTFDDVFFEDLYKMRKWTWQKTSKRPGVVGTWIKEIVYDRLAPVLPELEKLNPKNKSGNRTYKHHQFLSRDIGLPRLRQHLEAVHAIAVISNYDWNKFMVNLDKAYPRKYQELYLFDE</sequence>
<reference evidence="2 3" key="1">
    <citation type="submission" date="2009-10" db="EMBL/GenBank/DDBJ databases">
        <authorList>
            <person name="Qin X."/>
            <person name="Bachman B."/>
            <person name="Battles P."/>
            <person name="Bell A."/>
            <person name="Bess C."/>
            <person name="Bickham C."/>
            <person name="Chaboub L."/>
            <person name="Chen D."/>
            <person name="Coyle M."/>
            <person name="Deiros D.R."/>
            <person name="Dinh H."/>
            <person name="Forbes L."/>
            <person name="Fowler G."/>
            <person name="Francisco L."/>
            <person name="Fu Q."/>
            <person name="Gubbala S."/>
            <person name="Hale W."/>
            <person name="Han Y."/>
            <person name="Hemphill L."/>
            <person name="Highlander S.K."/>
            <person name="Hirani K."/>
            <person name="Hogues M."/>
            <person name="Jackson L."/>
            <person name="Jakkamsetti A."/>
            <person name="Javaid M."/>
            <person name="Jiang H."/>
            <person name="Korchina V."/>
            <person name="Kovar C."/>
            <person name="Lara F."/>
            <person name="Lee S."/>
            <person name="Mata R."/>
            <person name="Mathew T."/>
            <person name="Moen C."/>
            <person name="Morales K."/>
            <person name="Munidasa M."/>
            <person name="Nazareth L."/>
            <person name="Ngo R."/>
            <person name="Nguyen L."/>
            <person name="Okwuonu G."/>
            <person name="Ongeri F."/>
            <person name="Patil S."/>
            <person name="Petrosino J."/>
            <person name="Pham C."/>
            <person name="Pham P."/>
            <person name="Pu L.-L."/>
            <person name="Puazo M."/>
            <person name="Raj R."/>
            <person name="Reid J."/>
            <person name="Rouhana J."/>
            <person name="Saada N."/>
            <person name="Shang Y."/>
            <person name="Simmons D."/>
            <person name="Thornton R."/>
            <person name="Warren J."/>
            <person name="Weissenberger G."/>
            <person name="Zhang J."/>
            <person name="Zhang L."/>
            <person name="Zhou C."/>
            <person name="Zhu D."/>
            <person name="Muzny D."/>
            <person name="Worley K."/>
            <person name="Gibbs R."/>
        </authorList>
    </citation>
    <scope>NUCLEOTIDE SEQUENCE [LARGE SCALE GENOMIC DNA]</scope>
    <source>
        <strain evidence="2 3">DSM 17361</strain>
    </source>
</reference>
<dbReference type="InterPro" id="IPR010982">
    <property type="entry name" value="Lambda_DNA-bd_dom_sf"/>
</dbReference>
<dbReference type="eggNOG" id="ENOG502ZB8K">
    <property type="taxonomic scope" value="Bacteria"/>
</dbReference>
<dbReference type="SUPFAM" id="SSF47413">
    <property type="entry name" value="lambda repressor-like DNA-binding domains"/>
    <property type="match status" value="1"/>
</dbReference>
<evidence type="ECO:0000259" key="1">
    <source>
        <dbReference type="PROSITE" id="PS50943"/>
    </source>
</evidence>
<dbReference type="InterPro" id="IPR018874">
    <property type="entry name" value="Phage_Mx8_p63_C"/>
</dbReference>
<dbReference type="GO" id="GO:0003677">
    <property type="term" value="F:DNA binding"/>
    <property type="evidence" value="ECO:0007669"/>
    <property type="project" value="UniProtKB-KW"/>
</dbReference>
<comment type="caution">
    <text evidence="2">The sequence shown here is derived from an EMBL/GenBank/DDBJ whole genome shotgun (WGS) entry which is preliminary data.</text>
</comment>
<dbReference type="HOGENOM" id="CLU_065522_0_0_10"/>
<dbReference type="Pfam" id="PF10546">
    <property type="entry name" value="P63C"/>
    <property type="match status" value="1"/>
</dbReference>
<feature type="domain" description="HTH cro/C1-type" evidence="1">
    <location>
        <begin position="5"/>
        <end position="57"/>
    </location>
</feature>
<dbReference type="OrthoDB" id="4762429at2"/>
<proteinExistence type="predicted"/>